<dbReference type="GO" id="GO:0032259">
    <property type="term" value="P:methylation"/>
    <property type="evidence" value="ECO:0007669"/>
    <property type="project" value="UniProtKB-KW"/>
</dbReference>
<keyword evidence="6" id="KW-0238">DNA-binding</keyword>
<feature type="domain" description="TaqI-like C-terminal specificity" evidence="9">
    <location>
        <begin position="430"/>
        <end position="531"/>
    </location>
</feature>
<dbReference type="Proteomes" id="UP000798488">
    <property type="component" value="Unassembled WGS sequence"/>
</dbReference>
<keyword evidence="11" id="KW-1185">Reference proteome</keyword>
<comment type="caution">
    <text evidence="10">The sequence shown here is derived from an EMBL/GenBank/DDBJ whole genome shotgun (WGS) entry which is preliminary data.</text>
</comment>
<evidence type="ECO:0000256" key="6">
    <source>
        <dbReference type="ARBA" id="ARBA00023125"/>
    </source>
</evidence>
<evidence type="ECO:0000256" key="2">
    <source>
        <dbReference type="ARBA" id="ARBA00022603"/>
    </source>
</evidence>
<keyword evidence="3 10" id="KW-0808">Transferase</keyword>
<dbReference type="Pfam" id="PF12950">
    <property type="entry name" value="TaqI_C"/>
    <property type="match status" value="1"/>
</dbReference>
<comment type="catalytic activity">
    <reaction evidence="7">
        <text>a 2'-deoxyadenosine in DNA + S-adenosyl-L-methionine = an N(6)-methyl-2'-deoxyadenosine in DNA + S-adenosyl-L-homocysteine + H(+)</text>
        <dbReference type="Rhea" id="RHEA:15197"/>
        <dbReference type="Rhea" id="RHEA-COMP:12418"/>
        <dbReference type="Rhea" id="RHEA-COMP:12419"/>
        <dbReference type="ChEBI" id="CHEBI:15378"/>
        <dbReference type="ChEBI" id="CHEBI:57856"/>
        <dbReference type="ChEBI" id="CHEBI:59789"/>
        <dbReference type="ChEBI" id="CHEBI:90615"/>
        <dbReference type="ChEBI" id="CHEBI:90616"/>
        <dbReference type="EC" id="2.1.1.72"/>
    </reaction>
</comment>
<dbReference type="Gene3D" id="3.40.50.150">
    <property type="entry name" value="Vaccinia Virus protein VP39"/>
    <property type="match status" value="1"/>
</dbReference>
<dbReference type="CDD" id="cd02440">
    <property type="entry name" value="AdoMet_MTases"/>
    <property type="match status" value="1"/>
</dbReference>
<evidence type="ECO:0000256" key="4">
    <source>
        <dbReference type="ARBA" id="ARBA00022691"/>
    </source>
</evidence>
<evidence type="ECO:0000256" key="7">
    <source>
        <dbReference type="ARBA" id="ARBA00047942"/>
    </source>
</evidence>
<dbReference type="Pfam" id="PF07669">
    <property type="entry name" value="Eco57I"/>
    <property type="match status" value="1"/>
</dbReference>
<dbReference type="SUPFAM" id="SSF53335">
    <property type="entry name" value="S-adenosyl-L-methionine-dependent methyltransferases"/>
    <property type="match status" value="1"/>
</dbReference>
<proteinExistence type="predicted"/>
<evidence type="ECO:0000313" key="10">
    <source>
        <dbReference type="EMBL" id="KAF1086172.1"/>
    </source>
</evidence>
<dbReference type="InterPro" id="IPR050953">
    <property type="entry name" value="N4_N6_ade-DNA_methylase"/>
</dbReference>
<keyword evidence="4" id="KW-0949">S-adenosyl-L-methionine</keyword>
<protein>
    <recommendedName>
        <fullName evidence="1">site-specific DNA-methyltransferase (adenine-specific)</fullName>
        <ecNumber evidence="1">2.1.1.72</ecNumber>
    </recommendedName>
</protein>
<organism evidence="10 11">
    <name type="scientific">Sporotomaculum syntrophicum</name>
    <dbReference type="NCBI Taxonomy" id="182264"/>
    <lineage>
        <taxon>Bacteria</taxon>
        <taxon>Bacillati</taxon>
        <taxon>Bacillota</taxon>
        <taxon>Clostridia</taxon>
        <taxon>Eubacteriales</taxon>
        <taxon>Desulfallaceae</taxon>
        <taxon>Sporotomaculum</taxon>
    </lineage>
</organism>
<evidence type="ECO:0000259" key="8">
    <source>
        <dbReference type="Pfam" id="PF07669"/>
    </source>
</evidence>
<dbReference type="InterPro" id="IPR002052">
    <property type="entry name" value="DNA_methylase_N6_adenine_CS"/>
</dbReference>
<dbReference type="PRINTS" id="PR00507">
    <property type="entry name" value="N12N6MTFRASE"/>
</dbReference>
<keyword evidence="2 10" id="KW-0489">Methyltransferase</keyword>
<accession>A0A9D3AYK3</accession>
<dbReference type="RefSeq" id="WP_202623720.1">
    <property type="nucleotide sequence ID" value="NZ_LSRS01000002.1"/>
</dbReference>
<gene>
    <name evidence="10" type="primary">paeR7IM</name>
    <name evidence="10" type="ORF">SPSYN_00913</name>
</gene>
<dbReference type="PANTHER" id="PTHR33841:SF1">
    <property type="entry name" value="DNA METHYLTRANSFERASE A"/>
    <property type="match status" value="1"/>
</dbReference>
<evidence type="ECO:0000259" key="9">
    <source>
        <dbReference type="Pfam" id="PF12950"/>
    </source>
</evidence>
<dbReference type="AlphaFoldDB" id="A0A9D3AYK3"/>
<reference evidence="10" key="1">
    <citation type="submission" date="2016-02" db="EMBL/GenBank/DDBJ databases">
        <title>Draft Genome Sequence of Sporotomaculum syntrophicum Strain FB, a Syntrophic Benzoate Degrader.</title>
        <authorList>
            <person name="Nobu M.K."/>
            <person name="Narihiro T."/>
            <person name="Qiu Y.-L."/>
            <person name="Ohashi A."/>
            <person name="Liu W.-T."/>
            <person name="Yuji S."/>
        </authorList>
    </citation>
    <scope>NUCLEOTIDE SEQUENCE</scope>
    <source>
        <strain evidence="10">FB</strain>
    </source>
</reference>
<dbReference type="EMBL" id="LSRS01000002">
    <property type="protein sequence ID" value="KAF1086172.1"/>
    <property type="molecule type" value="Genomic_DNA"/>
</dbReference>
<feature type="domain" description="Type II methyltransferase M.TaqI-like" evidence="8">
    <location>
        <begin position="110"/>
        <end position="231"/>
    </location>
</feature>
<dbReference type="GO" id="GO:0003677">
    <property type="term" value="F:DNA binding"/>
    <property type="evidence" value="ECO:0007669"/>
    <property type="project" value="UniProtKB-KW"/>
</dbReference>
<name>A0A9D3AYK3_9FIRM</name>
<evidence type="ECO:0000256" key="1">
    <source>
        <dbReference type="ARBA" id="ARBA00011900"/>
    </source>
</evidence>
<keyword evidence="5" id="KW-0680">Restriction system</keyword>
<dbReference type="PANTHER" id="PTHR33841">
    <property type="entry name" value="DNA METHYLTRANSFERASE YEEA-RELATED"/>
    <property type="match status" value="1"/>
</dbReference>
<evidence type="ECO:0000256" key="5">
    <source>
        <dbReference type="ARBA" id="ARBA00022747"/>
    </source>
</evidence>
<dbReference type="GO" id="GO:0009007">
    <property type="term" value="F:site-specific DNA-methyltransferase (adenine-specific) activity"/>
    <property type="evidence" value="ECO:0007669"/>
    <property type="project" value="UniProtKB-EC"/>
</dbReference>
<dbReference type="EC" id="2.1.1.72" evidence="1"/>
<evidence type="ECO:0000313" key="11">
    <source>
        <dbReference type="Proteomes" id="UP000798488"/>
    </source>
</evidence>
<dbReference type="GO" id="GO:0009307">
    <property type="term" value="P:DNA restriction-modification system"/>
    <property type="evidence" value="ECO:0007669"/>
    <property type="project" value="UniProtKB-KW"/>
</dbReference>
<dbReference type="PROSITE" id="PS00092">
    <property type="entry name" value="N6_MTASE"/>
    <property type="match status" value="1"/>
</dbReference>
<dbReference type="InterPro" id="IPR011639">
    <property type="entry name" value="MethylTrfase_TaqI-like_dom"/>
</dbReference>
<evidence type="ECO:0000256" key="3">
    <source>
        <dbReference type="ARBA" id="ARBA00022679"/>
    </source>
</evidence>
<dbReference type="InterPro" id="IPR029063">
    <property type="entry name" value="SAM-dependent_MTases_sf"/>
</dbReference>
<sequence>MMGTDMTYPVLPNGRYNTITHEKAIGATYTPKILADFVAKKILETTQCLSLKNKIRILDPAVGSGELLNSILELLTQKDILQIEVVGFETNQMALNFTMDRLQRKFPNIDLHLYTEDFLEFVLKRYEKMDQHSSSDEGYDLIIANPPYVRTQILGANQSRLLAQHFKLSGRVDLYHAFIVGISQVLKAQGVAGIIVSNRFMTTKSGAFVRQLIRDRFNIRYIWDLGDTKIFNAAVLPSVLLLEGCNSQLVSEKPGFTSIYETNSTSESYAQNPVEALSMEGHVKLEDGRCFLVQHGYLNISGPRDAVWRIATKTSDSWLATVNAHTWNTFQDIGKIRVGVKTCADKVFIRSDWQHFFNNERPELLRPLTNHYIARRFKALELGNKSYQILYPHEVVNGKRQAVDLSFYKRDRIYLEMHRAVLEERKYVTDTGRKWYEIWVPHDPSAWNNIKLVFRDISEKPTFWIDQSGSVVNGDCYWLISKKSDQTDLLWLAVAVGNSTFIETFYDYRFNNKLYAKRRRFITQYVNEFPLPDPKSPTGIAIIEMAKEIYNCIGTQKADILAKELDRLVWVAFGLR</sequence>
<dbReference type="InterPro" id="IPR025931">
    <property type="entry name" value="TaqI_C"/>
</dbReference>